<accession>A0A5C8ZTY0</accession>
<dbReference type="Gene3D" id="3.40.50.1220">
    <property type="entry name" value="TPP-binding domain"/>
    <property type="match status" value="1"/>
</dbReference>
<dbReference type="SUPFAM" id="SSF52467">
    <property type="entry name" value="DHS-like NAD/FAD-binding domain"/>
    <property type="match status" value="1"/>
</dbReference>
<dbReference type="GO" id="GO:0030976">
    <property type="term" value="F:thiamine pyrophosphate binding"/>
    <property type="evidence" value="ECO:0007669"/>
    <property type="project" value="InterPro"/>
</dbReference>
<keyword evidence="3 4" id="KW-0786">Thiamine pyrophosphate</keyword>
<evidence type="ECO:0000259" key="6">
    <source>
        <dbReference type="Pfam" id="PF02775"/>
    </source>
</evidence>
<dbReference type="CDD" id="cd07035">
    <property type="entry name" value="TPP_PYR_POX_like"/>
    <property type="match status" value="1"/>
</dbReference>
<dbReference type="InterPro" id="IPR012000">
    <property type="entry name" value="Thiamin_PyroP_enz_cen_dom"/>
</dbReference>
<evidence type="ECO:0000256" key="3">
    <source>
        <dbReference type="ARBA" id="ARBA00023052"/>
    </source>
</evidence>
<dbReference type="PANTHER" id="PTHR18968">
    <property type="entry name" value="THIAMINE PYROPHOSPHATE ENZYMES"/>
    <property type="match status" value="1"/>
</dbReference>
<dbReference type="RefSeq" id="WP_148069479.1">
    <property type="nucleotide sequence ID" value="NZ_VRZA01000006.1"/>
</dbReference>
<evidence type="ECO:0000256" key="4">
    <source>
        <dbReference type="RuleBase" id="RU362132"/>
    </source>
</evidence>
<name>A0A5C8ZTY0_9GAMM</name>
<proteinExistence type="inferred from homology"/>
<evidence type="ECO:0000259" key="5">
    <source>
        <dbReference type="Pfam" id="PF00205"/>
    </source>
</evidence>
<dbReference type="InterPro" id="IPR000399">
    <property type="entry name" value="TPP-bd_CS"/>
</dbReference>
<evidence type="ECO:0000313" key="8">
    <source>
        <dbReference type="EMBL" id="TXS91244.1"/>
    </source>
</evidence>
<dbReference type="GO" id="GO:0009097">
    <property type="term" value="P:isoleucine biosynthetic process"/>
    <property type="evidence" value="ECO:0007669"/>
    <property type="project" value="TreeGrafter"/>
</dbReference>
<dbReference type="NCBIfam" id="NF005712">
    <property type="entry name" value="PRK07524.1"/>
    <property type="match status" value="1"/>
</dbReference>
<dbReference type="Pfam" id="PF02776">
    <property type="entry name" value="TPP_enzyme_N"/>
    <property type="match status" value="1"/>
</dbReference>
<comment type="cofactor">
    <cofactor evidence="1">
        <name>thiamine diphosphate</name>
        <dbReference type="ChEBI" id="CHEBI:58937"/>
    </cofactor>
</comment>
<sequence length="536" mass="57168">MHNCGTLLPRLLAKYGVEIVFGIPGVHSVELYRGLEQSGLRHVTPRHEQGAGFMADGYARATGKPGVCFIITGPGMTNIVTAMGQALQDSIPMLVISAVNRRADLAMGEGRLHELPNQGALVSGVCRFSHTLMDVRNLPKVLARAFAVFTSQRPGPVHIEIPLDVMVQDASGIDDSAWPLPSPPAAASRDIEQAAKLLGEARRPLLVLGGGAIGAAKPLTALAEKLGMPVINTNNAKGVVPGSHPLAVGGSPSLKHLRQELEQQADVVLAVGTEFGETDYDFFFLGDVDIRGKLIRIDIDAAQLCRNVKADIPLLGDAGETCVALEQQVTAADVEQQRAGRQRAAELRQQEEALRHEGYQAFFATIGEVVPEAIIVGDSTQPAYFAQVHHNCELPRRYFHSATGFGTLGYAFPAAVGAKLGCPELPVICLTGDGGGQFTLNELSSAAEVGEQVIFLVWNNQGHGEIRRFMDERDIAQIGVNLHTPDYAALAEACGMKGYRASDPAEFERCLRAAVAHSGPSLIDVSEAGLASGYPW</sequence>
<comment type="caution">
    <text evidence="8">The sequence shown here is derived from an EMBL/GenBank/DDBJ whole genome shotgun (WGS) entry which is preliminary data.</text>
</comment>
<dbReference type="AlphaFoldDB" id="A0A5C8ZTY0"/>
<dbReference type="InterPro" id="IPR029035">
    <property type="entry name" value="DHS-like_NAD/FAD-binding_dom"/>
</dbReference>
<protein>
    <submittedName>
        <fullName evidence="8">5-guanidino-2-oxopentanoate decarboxylase</fullName>
    </submittedName>
</protein>
<dbReference type="PROSITE" id="PS00187">
    <property type="entry name" value="TPP_ENZYMES"/>
    <property type="match status" value="1"/>
</dbReference>
<dbReference type="GO" id="GO:0009099">
    <property type="term" value="P:L-valine biosynthetic process"/>
    <property type="evidence" value="ECO:0007669"/>
    <property type="project" value="TreeGrafter"/>
</dbReference>
<dbReference type="EMBL" id="VRZA01000006">
    <property type="protein sequence ID" value="TXS91244.1"/>
    <property type="molecule type" value="Genomic_DNA"/>
</dbReference>
<gene>
    <name evidence="8" type="ORF">FV139_16010</name>
</gene>
<reference evidence="8 9" key="1">
    <citation type="submission" date="2019-08" db="EMBL/GenBank/DDBJ databases">
        <title>Parahaliea maris sp. nov., isolated from the surface seawater.</title>
        <authorList>
            <person name="Liu Y."/>
        </authorList>
    </citation>
    <scope>NUCLEOTIDE SEQUENCE [LARGE SCALE GENOMIC DNA]</scope>
    <source>
        <strain evidence="8 9">HSLHS9</strain>
    </source>
</reference>
<dbReference type="Gene3D" id="3.40.50.970">
    <property type="match status" value="2"/>
</dbReference>
<dbReference type="InterPro" id="IPR012001">
    <property type="entry name" value="Thiamin_PyroP_enz_TPP-bd_dom"/>
</dbReference>
<dbReference type="Pfam" id="PF00205">
    <property type="entry name" value="TPP_enzyme_M"/>
    <property type="match status" value="1"/>
</dbReference>
<evidence type="ECO:0000313" key="9">
    <source>
        <dbReference type="Proteomes" id="UP000321039"/>
    </source>
</evidence>
<dbReference type="InterPro" id="IPR029061">
    <property type="entry name" value="THDP-binding"/>
</dbReference>
<dbReference type="FunFam" id="3.40.50.970:FF:000007">
    <property type="entry name" value="Acetolactate synthase"/>
    <property type="match status" value="1"/>
</dbReference>
<dbReference type="InterPro" id="IPR045229">
    <property type="entry name" value="TPP_enz"/>
</dbReference>
<evidence type="ECO:0000256" key="1">
    <source>
        <dbReference type="ARBA" id="ARBA00001964"/>
    </source>
</evidence>
<feature type="domain" description="Thiamine pyrophosphate enzyme central" evidence="5">
    <location>
        <begin position="191"/>
        <end position="325"/>
    </location>
</feature>
<dbReference type="GO" id="GO:0003984">
    <property type="term" value="F:acetolactate synthase activity"/>
    <property type="evidence" value="ECO:0007669"/>
    <property type="project" value="TreeGrafter"/>
</dbReference>
<evidence type="ECO:0000259" key="7">
    <source>
        <dbReference type="Pfam" id="PF02776"/>
    </source>
</evidence>
<dbReference type="GO" id="GO:0005948">
    <property type="term" value="C:acetolactate synthase complex"/>
    <property type="evidence" value="ECO:0007669"/>
    <property type="project" value="TreeGrafter"/>
</dbReference>
<dbReference type="GO" id="GO:0050660">
    <property type="term" value="F:flavin adenine dinucleotide binding"/>
    <property type="evidence" value="ECO:0007669"/>
    <property type="project" value="TreeGrafter"/>
</dbReference>
<dbReference type="Proteomes" id="UP000321039">
    <property type="component" value="Unassembled WGS sequence"/>
</dbReference>
<dbReference type="CDD" id="cd00568">
    <property type="entry name" value="TPP_enzymes"/>
    <property type="match status" value="1"/>
</dbReference>
<comment type="similarity">
    <text evidence="2 4">Belongs to the TPP enzyme family.</text>
</comment>
<keyword evidence="9" id="KW-1185">Reference proteome</keyword>
<feature type="domain" description="Thiamine pyrophosphate enzyme TPP-binding" evidence="6">
    <location>
        <begin position="385"/>
        <end position="525"/>
    </location>
</feature>
<organism evidence="8 9">
    <name type="scientific">Parahaliea maris</name>
    <dbReference type="NCBI Taxonomy" id="2716870"/>
    <lineage>
        <taxon>Bacteria</taxon>
        <taxon>Pseudomonadati</taxon>
        <taxon>Pseudomonadota</taxon>
        <taxon>Gammaproteobacteria</taxon>
        <taxon>Cellvibrionales</taxon>
        <taxon>Halieaceae</taxon>
        <taxon>Parahaliea</taxon>
    </lineage>
</organism>
<evidence type="ECO:0000256" key="2">
    <source>
        <dbReference type="ARBA" id="ARBA00007812"/>
    </source>
</evidence>
<dbReference type="Pfam" id="PF02775">
    <property type="entry name" value="TPP_enzyme_C"/>
    <property type="match status" value="1"/>
</dbReference>
<dbReference type="PANTHER" id="PTHR18968:SF13">
    <property type="entry name" value="ACETOLACTATE SYNTHASE CATALYTIC SUBUNIT, MITOCHONDRIAL"/>
    <property type="match status" value="1"/>
</dbReference>
<feature type="domain" description="Thiamine pyrophosphate enzyme N-terminal TPP-binding" evidence="7">
    <location>
        <begin position="4"/>
        <end position="113"/>
    </location>
</feature>
<dbReference type="SUPFAM" id="SSF52518">
    <property type="entry name" value="Thiamin diphosphate-binding fold (THDP-binding)"/>
    <property type="match status" value="2"/>
</dbReference>
<dbReference type="GO" id="GO:0000287">
    <property type="term" value="F:magnesium ion binding"/>
    <property type="evidence" value="ECO:0007669"/>
    <property type="project" value="InterPro"/>
</dbReference>
<dbReference type="InterPro" id="IPR011766">
    <property type="entry name" value="TPP_enzyme_TPP-bd"/>
</dbReference>